<dbReference type="EMBL" id="BGZK01000454">
    <property type="protein sequence ID" value="GBP44511.1"/>
    <property type="molecule type" value="Genomic_DNA"/>
</dbReference>
<protein>
    <submittedName>
        <fullName evidence="1">Uncharacterized protein</fullName>
    </submittedName>
</protein>
<name>A0A4C1W095_EUMVA</name>
<keyword evidence="2" id="KW-1185">Reference proteome</keyword>
<evidence type="ECO:0000313" key="1">
    <source>
        <dbReference type="EMBL" id="GBP44511.1"/>
    </source>
</evidence>
<dbReference type="AlphaFoldDB" id="A0A4C1W095"/>
<gene>
    <name evidence="1" type="ORF">EVAR_86733_1</name>
</gene>
<comment type="caution">
    <text evidence="1">The sequence shown here is derived from an EMBL/GenBank/DDBJ whole genome shotgun (WGS) entry which is preliminary data.</text>
</comment>
<sequence length="150" mass="17052">MLALFAVEATNARCRRWSDNVRSLQLKVLFKVRSECQKPIGQFVRGVDGFLITYRVSVEENLNPLHSTSTVAVEQGFVETTFFRTKSRYGITQYISDGTFPNNLQAVVQSRVNPKIQRASFPRAGARARTARAAVRSRGVEEINFKINYY</sequence>
<organism evidence="1 2">
    <name type="scientific">Eumeta variegata</name>
    <name type="common">Bagworm moth</name>
    <name type="synonym">Eumeta japonica</name>
    <dbReference type="NCBI Taxonomy" id="151549"/>
    <lineage>
        <taxon>Eukaryota</taxon>
        <taxon>Metazoa</taxon>
        <taxon>Ecdysozoa</taxon>
        <taxon>Arthropoda</taxon>
        <taxon>Hexapoda</taxon>
        <taxon>Insecta</taxon>
        <taxon>Pterygota</taxon>
        <taxon>Neoptera</taxon>
        <taxon>Endopterygota</taxon>
        <taxon>Lepidoptera</taxon>
        <taxon>Glossata</taxon>
        <taxon>Ditrysia</taxon>
        <taxon>Tineoidea</taxon>
        <taxon>Psychidae</taxon>
        <taxon>Oiketicinae</taxon>
        <taxon>Eumeta</taxon>
    </lineage>
</organism>
<evidence type="ECO:0000313" key="2">
    <source>
        <dbReference type="Proteomes" id="UP000299102"/>
    </source>
</evidence>
<reference evidence="1 2" key="1">
    <citation type="journal article" date="2019" name="Commun. Biol.">
        <title>The bagworm genome reveals a unique fibroin gene that provides high tensile strength.</title>
        <authorList>
            <person name="Kono N."/>
            <person name="Nakamura H."/>
            <person name="Ohtoshi R."/>
            <person name="Tomita M."/>
            <person name="Numata K."/>
            <person name="Arakawa K."/>
        </authorList>
    </citation>
    <scope>NUCLEOTIDE SEQUENCE [LARGE SCALE GENOMIC DNA]</scope>
</reference>
<accession>A0A4C1W095</accession>
<dbReference type="Proteomes" id="UP000299102">
    <property type="component" value="Unassembled WGS sequence"/>
</dbReference>
<proteinExistence type="predicted"/>